<name>A0A841I5N9_9DEIO</name>
<dbReference type="Pfam" id="PF00583">
    <property type="entry name" value="Acetyltransf_1"/>
    <property type="match status" value="1"/>
</dbReference>
<dbReference type="AlphaFoldDB" id="A0A841I5N9"/>
<gene>
    <name evidence="2" type="ORF">HNR42_003042</name>
</gene>
<keyword evidence="3" id="KW-1185">Reference proteome</keyword>
<keyword evidence="2" id="KW-0808">Transferase</keyword>
<dbReference type="Proteomes" id="UP000569951">
    <property type="component" value="Unassembled WGS sequence"/>
</dbReference>
<dbReference type="InterPro" id="IPR016181">
    <property type="entry name" value="Acyl_CoA_acyltransferase"/>
</dbReference>
<reference evidence="2 3" key="1">
    <citation type="submission" date="2020-08" db="EMBL/GenBank/DDBJ databases">
        <title>Genomic Encyclopedia of Type Strains, Phase IV (KMG-IV): sequencing the most valuable type-strain genomes for metagenomic binning, comparative biology and taxonomic classification.</title>
        <authorList>
            <person name="Goeker M."/>
        </authorList>
    </citation>
    <scope>NUCLEOTIDE SEQUENCE [LARGE SCALE GENOMIC DNA]</scope>
    <source>
        <strain evidence="2 3">DSM 21458</strain>
    </source>
</reference>
<dbReference type="RefSeq" id="WP_183988339.1">
    <property type="nucleotide sequence ID" value="NZ_JACHHG010000013.1"/>
</dbReference>
<sequence length="169" mass="18284">MTVSIVPLTADHRAQALALEVHPEQLAFVSPVERMLAAADTEPLTDPYLILEQGRVVGFFLLNRDPQAIAYYASSPHTVGLEGFFVDRREQGRGLGAQALAALVRYLQLTHPELRELNLTVNCRNAAAIRAYQKAGFVDTGQLYHGGRSGPQHVMTLPLGAAAPERAGG</sequence>
<dbReference type="InterPro" id="IPR000182">
    <property type="entry name" value="GNAT_dom"/>
</dbReference>
<accession>A0A841I5N9</accession>
<dbReference type="SUPFAM" id="SSF55729">
    <property type="entry name" value="Acyl-CoA N-acyltransferases (Nat)"/>
    <property type="match status" value="1"/>
</dbReference>
<evidence type="ECO:0000313" key="2">
    <source>
        <dbReference type="EMBL" id="MBB6099589.1"/>
    </source>
</evidence>
<dbReference type="GO" id="GO:0016747">
    <property type="term" value="F:acyltransferase activity, transferring groups other than amino-acyl groups"/>
    <property type="evidence" value="ECO:0007669"/>
    <property type="project" value="InterPro"/>
</dbReference>
<dbReference type="InterPro" id="IPR027455">
    <property type="entry name" value="Sper_AcTfrase_N"/>
</dbReference>
<dbReference type="Gene3D" id="3.40.630.30">
    <property type="match status" value="1"/>
</dbReference>
<evidence type="ECO:0000259" key="1">
    <source>
        <dbReference type="PROSITE" id="PS51186"/>
    </source>
</evidence>
<comment type="caution">
    <text evidence="2">The sequence shown here is derived from an EMBL/GenBank/DDBJ whole genome shotgun (WGS) entry which is preliminary data.</text>
</comment>
<organism evidence="2 3">
    <name type="scientific">Deinobacterium chartae</name>
    <dbReference type="NCBI Taxonomy" id="521158"/>
    <lineage>
        <taxon>Bacteria</taxon>
        <taxon>Thermotogati</taxon>
        <taxon>Deinococcota</taxon>
        <taxon>Deinococci</taxon>
        <taxon>Deinococcales</taxon>
        <taxon>Deinococcaceae</taxon>
        <taxon>Deinobacterium</taxon>
    </lineage>
</organism>
<dbReference type="Gene3D" id="1.10.287.900">
    <property type="entry name" value="The crystal structure of the spermine/spermidine acetyltransferase from enterococcus faecali"/>
    <property type="match status" value="1"/>
</dbReference>
<protein>
    <submittedName>
        <fullName evidence="2">RimJ/RimL family protein N-acetyltransferase</fullName>
    </submittedName>
</protein>
<dbReference type="CDD" id="cd04301">
    <property type="entry name" value="NAT_SF"/>
    <property type="match status" value="1"/>
</dbReference>
<evidence type="ECO:0000313" key="3">
    <source>
        <dbReference type="Proteomes" id="UP000569951"/>
    </source>
</evidence>
<dbReference type="EMBL" id="JACHHG010000013">
    <property type="protein sequence ID" value="MBB6099589.1"/>
    <property type="molecule type" value="Genomic_DNA"/>
</dbReference>
<feature type="domain" description="N-acetyltransferase" evidence="1">
    <location>
        <begin position="3"/>
        <end position="160"/>
    </location>
</feature>
<dbReference type="PROSITE" id="PS51186">
    <property type="entry name" value="GNAT"/>
    <property type="match status" value="1"/>
</dbReference>
<proteinExistence type="predicted"/>